<dbReference type="PANTHER" id="PTHR36512">
    <property type="entry name" value="D-AMINOPEPTIDASE"/>
    <property type="match status" value="1"/>
</dbReference>
<evidence type="ECO:0000256" key="2">
    <source>
        <dbReference type="SAM" id="SignalP"/>
    </source>
</evidence>
<dbReference type="PANTHER" id="PTHR36512:SF3">
    <property type="entry name" value="BLR5678 PROTEIN"/>
    <property type="match status" value="1"/>
</dbReference>
<dbReference type="eggNOG" id="COG3191">
    <property type="taxonomic scope" value="Bacteria"/>
</dbReference>
<dbReference type="InterPro" id="IPR016117">
    <property type="entry name" value="ArgJ-like_dom_sf"/>
</dbReference>
<dbReference type="Pfam" id="PF03576">
    <property type="entry name" value="Peptidase_S58"/>
    <property type="match status" value="1"/>
</dbReference>
<comment type="caution">
    <text evidence="3">The sequence shown here is derived from an EMBL/GenBank/DDBJ whole genome shotgun (WGS) entry which is preliminary data.</text>
</comment>
<dbReference type="InterPro" id="IPR005321">
    <property type="entry name" value="Peptidase_S58_DmpA"/>
</dbReference>
<comment type="similarity">
    <text evidence="1">Belongs to the peptidase S58 family.</text>
</comment>
<gene>
    <name evidence="3" type="ORF">HJA_10550</name>
</gene>
<evidence type="ECO:0000313" key="3">
    <source>
        <dbReference type="EMBL" id="KCZ88015.1"/>
    </source>
</evidence>
<feature type="chain" id="PRO_5001572174" evidence="2">
    <location>
        <begin position="31"/>
        <end position="384"/>
    </location>
</feature>
<dbReference type="GO" id="GO:0004177">
    <property type="term" value="F:aminopeptidase activity"/>
    <property type="evidence" value="ECO:0007669"/>
    <property type="project" value="TreeGrafter"/>
</dbReference>
<dbReference type="Proteomes" id="UP000024816">
    <property type="component" value="Unassembled WGS sequence"/>
</dbReference>
<dbReference type="SUPFAM" id="SSF56266">
    <property type="entry name" value="DmpA/ArgJ-like"/>
    <property type="match status" value="1"/>
</dbReference>
<dbReference type="Gene3D" id="3.60.70.12">
    <property type="entry name" value="L-amino peptidase D-ALA esterase/amidase"/>
    <property type="match status" value="1"/>
</dbReference>
<protein>
    <submittedName>
        <fullName evidence="3">Peptidase S58 DmpA</fullName>
    </submittedName>
</protein>
<keyword evidence="2" id="KW-0732">Signal</keyword>
<dbReference type="STRING" id="1280952.HJA_10550"/>
<evidence type="ECO:0000313" key="4">
    <source>
        <dbReference type="Proteomes" id="UP000024816"/>
    </source>
</evidence>
<accession>A0A059FBP0</accession>
<dbReference type="CDD" id="cd02253">
    <property type="entry name" value="DmpA"/>
    <property type="match status" value="1"/>
</dbReference>
<dbReference type="AlphaFoldDB" id="A0A059FBP0"/>
<name>A0A059FBP0_9PROT</name>
<keyword evidence="4" id="KW-1185">Reference proteome</keyword>
<sequence>MQVKFATGVKPLSALILLLIAQGTCSPMQAEPDTDRVRARELGIAPGVLPTGEKNDITDVAGVRVGHVTLIEGNDIRTGATAILPHDGNLYQSPVPAAVFVGNGYGKLAGISQIAELGEIETPIVLTNTLSVDRAMSAIIDWTLDQPGNERVRSVNAVVGETNDSGLNNIRKRVLTPDMIREAITSASTGPVQEGAVGAGTGTIAFGWKGGIGSSSRHLPENLGGHTIGVLVQSNFGGILQVDGAPVGERLGQYYLKDEVASDKADGSIMIVIATDAPLSSRNLERLSKRAIAGLARTGASMTNGSGDYVVAFSTYRQTDPAAAQTENDNMSPLFQATIEATEEAIYNSLFMAETVDGFDVSTQSPRRVEALPLDKVKEITGAN</sequence>
<feature type="signal peptide" evidence="2">
    <location>
        <begin position="1"/>
        <end position="30"/>
    </location>
</feature>
<organism evidence="3 4">
    <name type="scientific">Hyphomonas jannaschiana VP2</name>
    <dbReference type="NCBI Taxonomy" id="1280952"/>
    <lineage>
        <taxon>Bacteria</taxon>
        <taxon>Pseudomonadati</taxon>
        <taxon>Pseudomonadota</taxon>
        <taxon>Alphaproteobacteria</taxon>
        <taxon>Hyphomonadales</taxon>
        <taxon>Hyphomonadaceae</taxon>
        <taxon>Hyphomonas</taxon>
    </lineage>
</organism>
<proteinExistence type="inferred from homology"/>
<evidence type="ECO:0000256" key="1">
    <source>
        <dbReference type="ARBA" id="ARBA00007068"/>
    </source>
</evidence>
<dbReference type="PATRIC" id="fig|1280952.3.peg.2109"/>
<reference evidence="3 4" key="1">
    <citation type="journal article" date="2014" name="Antonie Van Leeuwenhoek">
        <title>Hyphomonas beringensis sp. nov. and Hyphomonas chukchiensis sp. nov., isolated from surface seawater of the Bering Sea and Chukchi Sea.</title>
        <authorList>
            <person name="Li C."/>
            <person name="Lai Q."/>
            <person name="Li G."/>
            <person name="Dong C."/>
            <person name="Wang J."/>
            <person name="Liao Y."/>
            <person name="Shao Z."/>
        </authorList>
    </citation>
    <scope>NUCLEOTIDE SEQUENCE [LARGE SCALE GENOMIC DNA]</scope>
    <source>
        <strain evidence="3 4">VP2</strain>
    </source>
</reference>
<dbReference type="EMBL" id="ARYJ01000006">
    <property type="protein sequence ID" value="KCZ88015.1"/>
    <property type="molecule type" value="Genomic_DNA"/>
</dbReference>